<reference evidence="2" key="1">
    <citation type="submission" date="2015-03" db="EMBL/GenBank/DDBJ databases">
        <authorList>
            <consortium name="Pathogen Informatics"/>
        </authorList>
    </citation>
    <scope>NUCLEOTIDE SEQUENCE [LARGE SCALE GENOMIC DNA]</scope>
    <source>
        <strain evidence="2">IP27925</strain>
    </source>
</reference>
<dbReference type="EMBL" id="CQEM01000005">
    <property type="protein sequence ID" value="CNK92880.1"/>
    <property type="molecule type" value="Genomic_DNA"/>
</dbReference>
<sequence length="39" mass="4519">MRGEITAHFSCHIDLHHLNLTKIVRWLIFTVGEVTILGF</sequence>
<accession>A0A0T9TN74</accession>
<dbReference type="Proteomes" id="UP000040088">
    <property type="component" value="Unassembled WGS sequence"/>
</dbReference>
<gene>
    <name evidence="1" type="ORF">ERS008460_01307</name>
</gene>
<name>A0A0T9TN74_YERAE</name>
<organism evidence="1 2">
    <name type="scientific">Yersinia aleksiciae</name>
    <dbReference type="NCBI Taxonomy" id="263819"/>
    <lineage>
        <taxon>Bacteria</taxon>
        <taxon>Pseudomonadati</taxon>
        <taxon>Pseudomonadota</taxon>
        <taxon>Gammaproteobacteria</taxon>
        <taxon>Enterobacterales</taxon>
        <taxon>Yersiniaceae</taxon>
        <taxon>Yersinia</taxon>
    </lineage>
</organism>
<evidence type="ECO:0000313" key="2">
    <source>
        <dbReference type="Proteomes" id="UP000040088"/>
    </source>
</evidence>
<proteinExistence type="predicted"/>
<protein>
    <submittedName>
        <fullName evidence="1">Uncharacterized protein</fullName>
    </submittedName>
</protein>
<evidence type="ECO:0000313" key="1">
    <source>
        <dbReference type="EMBL" id="CNK92880.1"/>
    </source>
</evidence>
<dbReference type="AlphaFoldDB" id="A0A0T9TN74"/>